<name>A0A2H1FF74_9ARCH</name>
<evidence type="ECO:0000313" key="2">
    <source>
        <dbReference type="Proteomes" id="UP000230607"/>
    </source>
</evidence>
<dbReference type="EMBL" id="LT841358">
    <property type="protein sequence ID" value="SMH71408.1"/>
    <property type="molecule type" value="Genomic_DNA"/>
</dbReference>
<sequence>MSHFAKHILLLVHGKHMILHHHTRDKILSHANSFSDALSLNLKHQGIFCIADS</sequence>
<protein>
    <submittedName>
        <fullName evidence="1">Uncharacterized protein</fullName>
    </submittedName>
</protein>
<dbReference type="AlphaFoldDB" id="A0A2H1FF74"/>
<accession>A0A2H1FF74</accession>
<organism evidence="1 2">
    <name type="scientific">Candidatus Nitrosotalea okcheonensis</name>
    <dbReference type="NCBI Taxonomy" id="1903276"/>
    <lineage>
        <taxon>Archaea</taxon>
        <taxon>Nitrososphaerota</taxon>
        <taxon>Nitrososphaeria</taxon>
        <taxon>Nitrosotaleales</taxon>
        <taxon>Nitrosotaleaceae</taxon>
        <taxon>Nitrosotalea</taxon>
    </lineage>
</organism>
<keyword evidence="2" id="KW-1185">Reference proteome</keyword>
<gene>
    <name evidence="1" type="ORF">NCS_11215</name>
</gene>
<dbReference type="Proteomes" id="UP000230607">
    <property type="component" value="Chromosome 1"/>
</dbReference>
<proteinExistence type="predicted"/>
<evidence type="ECO:0000313" key="1">
    <source>
        <dbReference type="EMBL" id="SMH71408.1"/>
    </source>
</evidence>
<reference evidence="2" key="1">
    <citation type="submission" date="2017-03" db="EMBL/GenBank/DDBJ databases">
        <authorList>
            <person name="Herbold C."/>
        </authorList>
    </citation>
    <scope>NUCLEOTIDE SEQUENCE [LARGE SCALE GENOMIC DNA]</scope>
</reference>